<reference evidence="1 2" key="1">
    <citation type="journal article" date="2019" name="Commun. Biol.">
        <title>The bagworm genome reveals a unique fibroin gene that provides high tensile strength.</title>
        <authorList>
            <person name="Kono N."/>
            <person name="Nakamura H."/>
            <person name="Ohtoshi R."/>
            <person name="Tomita M."/>
            <person name="Numata K."/>
            <person name="Arakawa K."/>
        </authorList>
    </citation>
    <scope>NUCLEOTIDE SEQUENCE [LARGE SCALE GENOMIC DNA]</scope>
</reference>
<evidence type="ECO:0000313" key="2">
    <source>
        <dbReference type="Proteomes" id="UP000299102"/>
    </source>
</evidence>
<name>A0A4C1ZQ32_EUMVA</name>
<keyword evidence="2" id="KW-1185">Reference proteome</keyword>
<gene>
    <name evidence="1" type="ORF">EVAR_36614_1</name>
</gene>
<evidence type="ECO:0000313" key="1">
    <source>
        <dbReference type="EMBL" id="GBP89019.1"/>
    </source>
</evidence>
<proteinExistence type="predicted"/>
<organism evidence="1 2">
    <name type="scientific">Eumeta variegata</name>
    <name type="common">Bagworm moth</name>
    <name type="synonym">Eumeta japonica</name>
    <dbReference type="NCBI Taxonomy" id="151549"/>
    <lineage>
        <taxon>Eukaryota</taxon>
        <taxon>Metazoa</taxon>
        <taxon>Ecdysozoa</taxon>
        <taxon>Arthropoda</taxon>
        <taxon>Hexapoda</taxon>
        <taxon>Insecta</taxon>
        <taxon>Pterygota</taxon>
        <taxon>Neoptera</taxon>
        <taxon>Endopterygota</taxon>
        <taxon>Lepidoptera</taxon>
        <taxon>Glossata</taxon>
        <taxon>Ditrysia</taxon>
        <taxon>Tineoidea</taxon>
        <taxon>Psychidae</taxon>
        <taxon>Oiketicinae</taxon>
        <taxon>Eumeta</taxon>
    </lineage>
</organism>
<accession>A0A4C1ZQ32</accession>
<dbReference type="Proteomes" id="UP000299102">
    <property type="component" value="Unassembled WGS sequence"/>
</dbReference>
<dbReference type="EMBL" id="BGZK01001971">
    <property type="protein sequence ID" value="GBP89019.1"/>
    <property type="molecule type" value="Genomic_DNA"/>
</dbReference>
<comment type="caution">
    <text evidence="1">The sequence shown here is derived from an EMBL/GenBank/DDBJ whole genome shotgun (WGS) entry which is preliminary data.</text>
</comment>
<dbReference type="AlphaFoldDB" id="A0A4C1ZQ32"/>
<protein>
    <submittedName>
        <fullName evidence="1">Uncharacterized protein</fullName>
    </submittedName>
</protein>
<sequence>MVERGRALEARSGAAFDSVYSNKSVLRSAKRPLSAGSESVCLMSRSREFELLPLWERPHYRRPARFPPDALTPLASPPSSRIEITEGFKTNHETVTINFDVDKTYDRPQVPPRYPITRRPLCVLTDPPDALTAEGEWPTEDLAPVYTNDPDGIRFSRTSYADVVPIRNNPHGKSRTVGTTACCLTAYGEAITEFQLAA</sequence>